<dbReference type="Proteomes" id="UP000053477">
    <property type="component" value="Unassembled WGS sequence"/>
</dbReference>
<sequence>MLLFALMTAYIILSLAIFLACYRCAHSRKRIIRVLPFVVVAMLVGGAVAVAFIVERNSMGGDRFRKNNADGKEIVHRRDSSEAGGGSSNGSLRILIIIISHTVIAIIIVLVILLLIVGALAYACFRLIRGIFVLDD</sequence>
<name>A0A0H2SCG3_9AGAM</name>
<proteinExistence type="predicted"/>
<gene>
    <name evidence="2" type="ORF">SCHPADRAFT_903054</name>
</gene>
<accession>A0A0H2SCG3</accession>
<feature type="transmembrane region" description="Helical" evidence="1">
    <location>
        <begin position="94"/>
        <end position="125"/>
    </location>
</feature>
<keyword evidence="1" id="KW-1133">Transmembrane helix</keyword>
<evidence type="ECO:0000313" key="2">
    <source>
        <dbReference type="EMBL" id="KLO14641.1"/>
    </source>
</evidence>
<dbReference type="EMBL" id="KQ085940">
    <property type="protein sequence ID" value="KLO14641.1"/>
    <property type="molecule type" value="Genomic_DNA"/>
</dbReference>
<feature type="transmembrane region" description="Helical" evidence="1">
    <location>
        <begin position="34"/>
        <end position="54"/>
    </location>
</feature>
<keyword evidence="1" id="KW-0812">Transmembrane</keyword>
<dbReference type="AlphaFoldDB" id="A0A0H2SCG3"/>
<keyword evidence="1" id="KW-0472">Membrane</keyword>
<evidence type="ECO:0000313" key="3">
    <source>
        <dbReference type="Proteomes" id="UP000053477"/>
    </source>
</evidence>
<reference evidence="2 3" key="1">
    <citation type="submission" date="2015-04" db="EMBL/GenBank/DDBJ databases">
        <title>Complete genome sequence of Schizopora paradoxa KUC8140, a cosmopolitan wood degrader in East Asia.</title>
        <authorList>
            <consortium name="DOE Joint Genome Institute"/>
            <person name="Min B."/>
            <person name="Park H."/>
            <person name="Jang Y."/>
            <person name="Kim J.-J."/>
            <person name="Kim K.H."/>
            <person name="Pangilinan J."/>
            <person name="Lipzen A."/>
            <person name="Riley R."/>
            <person name="Grigoriev I.V."/>
            <person name="Spatafora J.W."/>
            <person name="Choi I.-G."/>
        </authorList>
    </citation>
    <scope>NUCLEOTIDE SEQUENCE [LARGE SCALE GENOMIC DNA]</scope>
    <source>
        <strain evidence="2 3">KUC8140</strain>
    </source>
</reference>
<dbReference type="InParanoid" id="A0A0H2SCG3"/>
<organism evidence="2 3">
    <name type="scientific">Schizopora paradoxa</name>
    <dbReference type="NCBI Taxonomy" id="27342"/>
    <lineage>
        <taxon>Eukaryota</taxon>
        <taxon>Fungi</taxon>
        <taxon>Dikarya</taxon>
        <taxon>Basidiomycota</taxon>
        <taxon>Agaricomycotina</taxon>
        <taxon>Agaricomycetes</taxon>
        <taxon>Hymenochaetales</taxon>
        <taxon>Schizoporaceae</taxon>
        <taxon>Schizopora</taxon>
    </lineage>
</organism>
<evidence type="ECO:0000256" key="1">
    <source>
        <dbReference type="SAM" id="Phobius"/>
    </source>
</evidence>
<protein>
    <submittedName>
        <fullName evidence="2">Uncharacterized protein</fullName>
    </submittedName>
</protein>
<keyword evidence="3" id="KW-1185">Reference proteome</keyword>
<feature type="transmembrane region" description="Helical" evidence="1">
    <location>
        <begin position="6"/>
        <end position="22"/>
    </location>
</feature>